<feature type="domain" description="DUF4220" evidence="2">
    <location>
        <begin position="1"/>
        <end position="255"/>
    </location>
</feature>
<feature type="transmembrane region" description="Helical" evidence="1">
    <location>
        <begin position="6"/>
        <end position="26"/>
    </location>
</feature>
<dbReference type="InterPro" id="IPR025315">
    <property type="entry name" value="DUF4220"/>
</dbReference>
<keyword evidence="1" id="KW-1133">Transmembrane helix</keyword>
<keyword evidence="1" id="KW-0812">Transmembrane</keyword>
<protein>
    <recommendedName>
        <fullName evidence="2">DUF4220 domain-containing protein</fullName>
    </recommendedName>
</protein>
<dbReference type="AlphaFoldDB" id="A0A0A9BTT2"/>
<reference evidence="3" key="2">
    <citation type="journal article" date="2015" name="Data Brief">
        <title>Shoot transcriptome of the giant reed, Arundo donax.</title>
        <authorList>
            <person name="Barrero R.A."/>
            <person name="Guerrero F.D."/>
            <person name="Moolhuijzen P."/>
            <person name="Goolsby J.A."/>
            <person name="Tidwell J."/>
            <person name="Bellgard S.E."/>
            <person name="Bellgard M.I."/>
        </authorList>
    </citation>
    <scope>NUCLEOTIDE SEQUENCE</scope>
    <source>
        <tissue evidence="3">Shoot tissue taken approximately 20 cm above the soil surface</tissue>
    </source>
</reference>
<dbReference type="InterPro" id="IPR007658">
    <property type="entry name" value="DUF594"/>
</dbReference>
<feature type="transmembrane region" description="Helical" evidence="1">
    <location>
        <begin position="156"/>
        <end position="175"/>
    </location>
</feature>
<feature type="transmembrane region" description="Helical" evidence="1">
    <location>
        <begin position="187"/>
        <end position="217"/>
    </location>
</feature>
<sequence>MEDNNLWLRHLLNLVTQVALALYVFWKSIQRHSVDLLISGIFVFVAGIIKYGERTWSLKCGSLKSFESSTGDHYREQMPKEIYGDGGYSSIVCVALRSMPYVLGIFSARNLFDNSPLSGDTLGDPNKTLKVVRLELGMMYDDIYTKALVLRTRSVIILRCISQISVIVAFALFLGTNKSRYSKADIAITYALFAGGFFLEVCAIFISMMSPWTWVWLKARKCDRLARLSWFIFSSDIGWPEKKQRWPKSMGQYNFRSWLAGSGRYQARTCSQRVMTLVRRFMDMVGVEKKKIFWMSKLLDTEQVDVGTMMTEHVAKEVSLLRDEFYLGPRHKGPREWTKLGLLLERTQASLVADFGQAIVFMHKLTEVHLNKYPHHPTSDMEADAASTDTDIPFGIVEICRKLSNYMMYLLVTNPSMLPLPISAVATLESSQQPQTINLLTIEETLDEFGLLPSKETLEEMASMWMRFLLYAAGKSRVEMHATQLSRGGELITFAWLLMAHYGIGDSQIRRIRITNDDTTGTADVMEVHAFYVPAPNHQPRAHPHVEDVSRME</sequence>
<dbReference type="Pfam" id="PF04578">
    <property type="entry name" value="DUF594"/>
    <property type="match status" value="1"/>
</dbReference>
<evidence type="ECO:0000256" key="1">
    <source>
        <dbReference type="SAM" id="Phobius"/>
    </source>
</evidence>
<dbReference type="Pfam" id="PF13968">
    <property type="entry name" value="DUF4220"/>
    <property type="match status" value="1"/>
</dbReference>
<reference evidence="3" key="1">
    <citation type="submission" date="2014-09" db="EMBL/GenBank/DDBJ databases">
        <authorList>
            <person name="Magalhaes I.L.F."/>
            <person name="Oliveira U."/>
            <person name="Santos F.R."/>
            <person name="Vidigal T.H.D.A."/>
            <person name="Brescovit A.D."/>
            <person name="Santos A.J."/>
        </authorList>
    </citation>
    <scope>NUCLEOTIDE SEQUENCE</scope>
    <source>
        <tissue evidence="3">Shoot tissue taken approximately 20 cm above the soil surface</tissue>
    </source>
</reference>
<feature type="transmembrane region" description="Helical" evidence="1">
    <location>
        <begin position="88"/>
        <end position="108"/>
    </location>
</feature>
<feature type="transmembrane region" description="Helical" evidence="1">
    <location>
        <begin position="33"/>
        <end position="52"/>
    </location>
</feature>
<organism evidence="3">
    <name type="scientific">Arundo donax</name>
    <name type="common">Giant reed</name>
    <name type="synonym">Donax arundinaceus</name>
    <dbReference type="NCBI Taxonomy" id="35708"/>
    <lineage>
        <taxon>Eukaryota</taxon>
        <taxon>Viridiplantae</taxon>
        <taxon>Streptophyta</taxon>
        <taxon>Embryophyta</taxon>
        <taxon>Tracheophyta</taxon>
        <taxon>Spermatophyta</taxon>
        <taxon>Magnoliopsida</taxon>
        <taxon>Liliopsida</taxon>
        <taxon>Poales</taxon>
        <taxon>Poaceae</taxon>
        <taxon>PACMAD clade</taxon>
        <taxon>Arundinoideae</taxon>
        <taxon>Arundineae</taxon>
        <taxon>Arundo</taxon>
    </lineage>
</organism>
<proteinExistence type="predicted"/>
<name>A0A0A9BTT2_ARUDO</name>
<evidence type="ECO:0000259" key="2">
    <source>
        <dbReference type="Pfam" id="PF13968"/>
    </source>
</evidence>
<evidence type="ECO:0000313" key="3">
    <source>
        <dbReference type="EMBL" id="JAD67474.1"/>
    </source>
</evidence>
<dbReference type="PANTHER" id="PTHR31325">
    <property type="entry name" value="OS01G0798800 PROTEIN-RELATED"/>
    <property type="match status" value="1"/>
</dbReference>
<dbReference type="EMBL" id="GBRH01230421">
    <property type="protein sequence ID" value="JAD67474.1"/>
    <property type="molecule type" value="Transcribed_RNA"/>
</dbReference>
<accession>A0A0A9BTT2</accession>
<keyword evidence="1" id="KW-0472">Membrane</keyword>